<reference evidence="3 4" key="1">
    <citation type="submission" date="2023-11" db="EMBL/GenBank/DDBJ databases">
        <title>Halocaridina rubra genome assembly.</title>
        <authorList>
            <person name="Smith C."/>
        </authorList>
    </citation>
    <scope>NUCLEOTIDE SEQUENCE [LARGE SCALE GENOMIC DNA]</scope>
    <source>
        <strain evidence="3">EP-1</strain>
        <tissue evidence="3">Whole</tissue>
    </source>
</reference>
<sequence>MSKKTSVNKDDKIRTGKRRNEGGGAEEINKLGAVGGINEDDNTRNDSYDQIIWNCTFYRRIYVKLFKCMDKFEEQSKILQNKQDQIKGKISIFIEGIDEGQNNNKAFEIRLETMEAQSVALREKVDEYDIDCSKLEMRLVDLEANATGFEKLKTYFENRTSYSDFVRKETVQVLQNIMKEEFEQFQIRREKDNIKLKE</sequence>
<organism evidence="3 4">
    <name type="scientific">Halocaridina rubra</name>
    <name type="common">Hawaiian red shrimp</name>
    <dbReference type="NCBI Taxonomy" id="373956"/>
    <lineage>
        <taxon>Eukaryota</taxon>
        <taxon>Metazoa</taxon>
        <taxon>Ecdysozoa</taxon>
        <taxon>Arthropoda</taxon>
        <taxon>Crustacea</taxon>
        <taxon>Multicrustacea</taxon>
        <taxon>Malacostraca</taxon>
        <taxon>Eumalacostraca</taxon>
        <taxon>Eucarida</taxon>
        <taxon>Decapoda</taxon>
        <taxon>Pleocyemata</taxon>
        <taxon>Caridea</taxon>
        <taxon>Atyoidea</taxon>
        <taxon>Atyidae</taxon>
        <taxon>Halocaridina</taxon>
    </lineage>
</organism>
<dbReference type="Proteomes" id="UP001381693">
    <property type="component" value="Unassembled WGS sequence"/>
</dbReference>
<evidence type="ECO:0000256" key="1">
    <source>
        <dbReference type="SAM" id="Coils"/>
    </source>
</evidence>
<protein>
    <submittedName>
        <fullName evidence="3">Uncharacterized protein</fullName>
    </submittedName>
</protein>
<accession>A0AAN8WWQ5</accession>
<feature type="region of interest" description="Disordered" evidence="2">
    <location>
        <begin position="1"/>
        <end position="27"/>
    </location>
</feature>
<dbReference type="EMBL" id="JAXCGZ010017674">
    <property type="protein sequence ID" value="KAK7067819.1"/>
    <property type="molecule type" value="Genomic_DNA"/>
</dbReference>
<comment type="caution">
    <text evidence="3">The sequence shown here is derived from an EMBL/GenBank/DDBJ whole genome shotgun (WGS) entry which is preliminary data.</text>
</comment>
<evidence type="ECO:0000256" key="2">
    <source>
        <dbReference type="SAM" id="MobiDB-lite"/>
    </source>
</evidence>
<dbReference type="AlphaFoldDB" id="A0AAN8WWQ5"/>
<evidence type="ECO:0000313" key="3">
    <source>
        <dbReference type="EMBL" id="KAK7067819.1"/>
    </source>
</evidence>
<evidence type="ECO:0000313" key="4">
    <source>
        <dbReference type="Proteomes" id="UP001381693"/>
    </source>
</evidence>
<feature type="coiled-coil region" evidence="1">
    <location>
        <begin position="69"/>
        <end position="145"/>
    </location>
</feature>
<keyword evidence="1" id="KW-0175">Coiled coil</keyword>
<proteinExistence type="predicted"/>
<keyword evidence="4" id="KW-1185">Reference proteome</keyword>
<name>A0AAN8WWQ5_HALRR</name>
<feature type="compositionally biased region" description="Basic and acidic residues" evidence="2">
    <location>
        <begin position="7"/>
        <end position="21"/>
    </location>
</feature>
<gene>
    <name evidence="3" type="ORF">SK128_027961</name>
</gene>